<organism evidence="2 3">
    <name type="scientific">Streptomyces smyrnaeus</name>
    <dbReference type="NCBI Taxonomy" id="1387713"/>
    <lineage>
        <taxon>Bacteria</taxon>
        <taxon>Bacillati</taxon>
        <taxon>Actinomycetota</taxon>
        <taxon>Actinomycetes</taxon>
        <taxon>Kitasatosporales</taxon>
        <taxon>Streptomycetaceae</taxon>
        <taxon>Streptomyces</taxon>
    </lineage>
</organism>
<name>A0ABS3XYG0_9ACTN</name>
<dbReference type="SUPFAM" id="SSF103481">
    <property type="entry name" value="Multidrug resistance efflux transporter EmrE"/>
    <property type="match status" value="1"/>
</dbReference>
<feature type="transmembrane region" description="Helical" evidence="1">
    <location>
        <begin position="152"/>
        <end position="172"/>
    </location>
</feature>
<dbReference type="EMBL" id="JAFFZM010000011">
    <property type="protein sequence ID" value="MBO8200429.1"/>
    <property type="molecule type" value="Genomic_DNA"/>
</dbReference>
<dbReference type="InterPro" id="IPR037185">
    <property type="entry name" value="EmrE-like"/>
</dbReference>
<feature type="transmembrane region" description="Helical" evidence="1">
    <location>
        <begin position="184"/>
        <end position="204"/>
    </location>
</feature>
<evidence type="ECO:0000313" key="2">
    <source>
        <dbReference type="EMBL" id="MBO8200429.1"/>
    </source>
</evidence>
<gene>
    <name evidence="2" type="ORF">JW613_19280</name>
</gene>
<feature type="transmembrane region" description="Helical" evidence="1">
    <location>
        <begin position="127"/>
        <end position="146"/>
    </location>
</feature>
<dbReference type="Proteomes" id="UP000721954">
    <property type="component" value="Unassembled WGS sequence"/>
</dbReference>
<keyword evidence="1" id="KW-0812">Transmembrane</keyword>
<keyword evidence="3" id="KW-1185">Reference proteome</keyword>
<feature type="transmembrane region" description="Helical" evidence="1">
    <location>
        <begin position="250"/>
        <end position="270"/>
    </location>
</feature>
<protein>
    <submittedName>
        <fullName evidence="2">DMT family transporter</fullName>
    </submittedName>
</protein>
<reference evidence="2 3" key="1">
    <citation type="submission" date="2021-02" db="EMBL/GenBank/DDBJ databases">
        <title>Streptomyces spirodelae sp. nov., isolated from duckweed.</title>
        <authorList>
            <person name="Saimee Y."/>
            <person name="Duangmal K."/>
        </authorList>
    </citation>
    <scope>NUCLEOTIDE SEQUENCE [LARGE SCALE GENOMIC DNA]</scope>
    <source>
        <strain evidence="2 3">DSM 42105</strain>
    </source>
</reference>
<feature type="transmembrane region" description="Helical" evidence="1">
    <location>
        <begin position="54"/>
        <end position="73"/>
    </location>
</feature>
<dbReference type="PANTHER" id="PTHR40761:SF1">
    <property type="entry name" value="CONSERVED INTEGRAL MEMBRANE ALANINE VALINE AND LEUCINE RICH PROTEIN-RELATED"/>
    <property type="match status" value="1"/>
</dbReference>
<evidence type="ECO:0000256" key="1">
    <source>
        <dbReference type="SAM" id="Phobius"/>
    </source>
</evidence>
<evidence type="ECO:0000313" key="3">
    <source>
        <dbReference type="Proteomes" id="UP000721954"/>
    </source>
</evidence>
<dbReference type="NCBIfam" id="NF038012">
    <property type="entry name" value="DMT_1"/>
    <property type="match status" value="1"/>
</dbReference>
<proteinExistence type="predicted"/>
<feature type="transmembrane region" description="Helical" evidence="1">
    <location>
        <begin position="308"/>
        <end position="327"/>
    </location>
</feature>
<comment type="caution">
    <text evidence="2">The sequence shown here is derived from an EMBL/GenBank/DDBJ whole genome shotgun (WGS) entry which is preliminary data.</text>
</comment>
<sequence>MLRGRAARCRGGCRGVRPHRRLVSAALFPGGRRGQACARPRRTRTVRSVERGPVTLYVYGLVAACFLGLGFVLQQDAASRAPTADVLSFRLLLDLVRVPRWLLGIGSMVVGQLTSAFALTQGDLSTIEPLLATNLLFAMLFARRLSSQRLGWSGWAGVVLLSGGVTAFIVAGRPEGTDRDAGPLRHWLIFGLLAGIAAVLVLVARRLELFKEPPLLATAAGALYGLQDALTRVSGGIYSSSGLGGLLTSWQPYTIVVLAVVGLVLVQSAFEGGPLRMSLPSLTASEPLAGIACGIGFLGDSIRLTPGALAGEVAGLVAVVVGVFILGRHPVLPTGKQPGAEEG</sequence>
<accession>A0ABS3XYG0</accession>
<keyword evidence="1" id="KW-0472">Membrane</keyword>
<dbReference type="PANTHER" id="PTHR40761">
    <property type="entry name" value="CONSERVED INTEGRAL MEMBRANE ALANINE VALINE AND LEUCINE RICH PROTEIN-RELATED"/>
    <property type="match status" value="1"/>
</dbReference>
<keyword evidence="1" id="KW-1133">Transmembrane helix</keyword>